<keyword evidence="1" id="KW-0472">Membrane</keyword>
<dbReference type="PANTHER" id="PTHR34989:SF1">
    <property type="entry name" value="PROTEIN HDED"/>
    <property type="match status" value="1"/>
</dbReference>
<keyword evidence="1" id="KW-1133">Transmembrane helix</keyword>
<dbReference type="KEGG" id="kvl:KVU_2354"/>
<feature type="transmembrane region" description="Helical" evidence="1">
    <location>
        <begin position="157"/>
        <end position="181"/>
    </location>
</feature>
<accession>F9Y703</accession>
<sequence length="183" mass="19619">MAFLLSFGTEVRDELRRNWGWILAAGIVMVLAGVLALGNLFLATVASVYYVGLLMILGGAAQIVQVFRATGWSRLYWLIGGLIYIAAGFVTFSNPVFASSVLTLLLGAVLIVGGVVRIIMGWRVDPDLGKWWIVLAGVVTTLAGLVILIGWPVNSLFVLGAILAIDLLLQGWAAIFLAFAARK</sequence>
<dbReference type="OrthoDB" id="9815400at2"/>
<dbReference type="AlphaFoldDB" id="F9Y703"/>
<dbReference type="Proteomes" id="UP000000692">
    <property type="component" value="Chromosome"/>
</dbReference>
<dbReference type="Pfam" id="PF03729">
    <property type="entry name" value="DUF308"/>
    <property type="match status" value="1"/>
</dbReference>
<protein>
    <recommendedName>
        <fullName evidence="4">HdeD protein</fullName>
    </recommendedName>
</protein>
<dbReference type="RefSeq" id="WP_013382851.1">
    <property type="nucleotide sequence ID" value="NC_017384.1"/>
</dbReference>
<evidence type="ECO:0000256" key="1">
    <source>
        <dbReference type="SAM" id="Phobius"/>
    </source>
</evidence>
<feature type="transmembrane region" description="Helical" evidence="1">
    <location>
        <begin position="131"/>
        <end position="151"/>
    </location>
</feature>
<keyword evidence="3" id="KW-1185">Reference proteome</keyword>
<evidence type="ECO:0008006" key="4">
    <source>
        <dbReference type="Google" id="ProtNLM"/>
    </source>
</evidence>
<name>F9Y703_KETVW</name>
<feature type="transmembrane region" description="Helical" evidence="1">
    <location>
        <begin position="48"/>
        <end position="67"/>
    </location>
</feature>
<dbReference type="PATRIC" id="fig|759362.5.peg.2451"/>
<feature type="transmembrane region" description="Helical" evidence="1">
    <location>
        <begin position="98"/>
        <end position="119"/>
    </location>
</feature>
<dbReference type="HOGENOM" id="CLU_091585_2_0_5"/>
<feature type="transmembrane region" description="Helical" evidence="1">
    <location>
        <begin position="21"/>
        <end position="42"/>
    </location>
</feature>
<feature type="transmembrane region" description="Helical" evidence="1">
    <location>
        <begin position="74"/>
        <end position="92"/>
    </location>
</feature>
<dbReference type="GO" id="GO:0005886">
    <property type="term" value="C:plasma membrane"/>
    <property type="evidence" value="ECO:0007669"/>
    <property type="project" value="TreeGrafter"/>
</dbReference>
<keyword evidence="1" id="KW-0812">Transmembrane</keyword>
<evidence type="ECO:0000313" key="3">
    <source>
        <dbReference type="Proteomes" id="UP000000692"/>
    </source>
</evidence>
<organism evidence="2 3">
    <name type="scientific">Ketogulonicigenium vulgare (strain WSH-001)</name>
    <dbReference type="NCBI Taxonomy" id="759362"/>
    <lineage>
        <taxon>Bacteria</taxon>
        <taxon>Pseudomonadati</taxon>
        <taxon>Pseudomonadota</taxon>
        <taxon>Alphaproteobacteria</taxon>
        <taxon>Rhodobacterales</taxon>
        <taxon>Roseobacteraceae</taxon>
        <taxon>Ketogulonicigenium</taxon>
    </lineage>
</organism>
<reference evidence="2 3" key="1">
    <citation type="journal article" date="2011" name="J. Bacteriol.">
        <title>Complete genome sequence of the industrial strain Ketogulonicigenium vulgare WSH-001.</title>
        <authorList>
            <person name="Liu L."/>
            <person name="Li Y."/>
            <person name="Zhang J."/>
            <person name="Zhou Z."/>
            <person name="Liu J."/>
            <person name="Li X."/>
            <person name="Zhou J."/>
            <person name="Du G."/>
            <person name="Wang L."/>
            <person name="Chen J."/>
        </authorList>
    </citation>
    <scope>NUCLEOTIDE SEQUENCE [LARGE SCALE GENOMIC DNA]</scope>
    <source>
        <strain evidence="2 3">WSH-001</strain>
    </source>
</reference>
<dbReference type="EMBL" id="CP002018">
    <property type="protein sequence ID" value="AEM42193.1"/>
    <property type="molecule type" value="Genomic_DNA"/>
</dbReference>
<dbReference type="InterPro" id="IPR052712">
    <property type="entry name" value="Acid_resist_chaperone_HdeD"/>
</dbReference>
<dbReference type="eggNOG" id="COG3247">
    <property type="taxonomic scope" value="Bacteria"/>
</dbReference>
<dbReference type="InterPro" id="IPR005325">
    <property type="entry name" value="DUF308_memb"/>
</dbReference>
<dbReference type="PANTHER" id="PTHR34989">
    <property type="entry name" value="PROTEIN HDED"/>
    <property type="match status" value="1"/>
</dbReference>
<evidence type="ECO:0000313" key="2">
    <source>
        <dbReference type="EMBL" id="AEM42193.1"/>
    </source>
</evidence>
<proteinExistence type="predicted"/>
<gene>
    <name evidence="2" type="ordered locus">KVU_2354</name>
</gene>